<gene>
    <name evidence="1" type="ORF">G6042_07580</name>
</gene>
<proteinExistence type="predicted"/>
<reference evidence="1 2" key="1">
    <citation type="submission" date="2020-02" db="EMBL/GenBank/DDBJ databases">
        <title>Flavobacterium sp. genome.</title>
        <authorList>
            <person name="Jung H.S."/>
            <person name="Baek J.H."/>
            <person name="Jeon C.O."/>
        </authorList>
    </citation>
    <scope>NUCLEOTIDE SEQUENCE [LARGE SCALE GENOMIC DNA]</scope>
    <source>
        <strain evidence="1 2">SE-s27</strain>
    </source>
</reference>
<evidence type="ECO:0000313" key="1">
    <source>
        <dbReference type="EMBL" id="NMH25126.1"/>
    </source>
</evidence>
<sequence length="215" mass="24752">MINIAKSNNVPACLVETNDHKCCIEQVQEEFFHKCYICENKNLIDIETEHFNPHPTLRLDWNNLFYSCGHCNGIKSNKYVGMLNCTNFSVIITDVIQFELKPIPKENPIFNSLNDSPSVSITVELLNEVHNPSTITRKLEANNLNDLICVELIKFTNKISKFYKANSPEKKATIKNELKDMLHISSKFVAFKIWIIKTNANRLNDFQDILPTFSI</sequence>
<dbReference type="Proteomes" id="UP000767947">
    <property type="component" value="Unassembled WGS sequence"/>
</dbReference>
<protein>
    <recommendedName>
        <fullName evidence="3">HNH endonuclease</fullName>
    </recommendedName>
</protein>
<comment type="caution">
    <text evidence="1">The sequence shown here is derived from an EMBL/GenBank/DDBJ whole genome shotgun (WGS) entry which is preliminary data.</text>
</comment>
<keyword evidence="2" id="KW-1185">Reference proteome</keyword>
<dbReference type="RefSeq" id="WP_169523701.1">
    <property type="nucleotide sequence ID" value="NZ_JAAMPT010000205.1"/>
</dbReference>
<organism evidence="1 2">
    <name type="scientific">Flavobacterium solisilvae</name>
    <dbReference type="NCBI Taxonomy" id="1852019"/>
    <lineage>
        <taxon>Bacteria</taxon>
        <taxon>Pseudomonadati</taxon>
        <taxon>Bacteroidota</taxon>
        <taxon>Flavobacteriia</taxon>
        <taxon>Flavobacteriales</taxon>
        <taxon>Flavobacteriaceae</taxon>
        <taxon>Flavobacterium</taxon>
    </lineage>
</organism>
<name>A0ABX1QSB4_9FLAO</name>
<dbReference type="EMBL" id="JAAMPT010000205">
    <property type="protein sequence ID" value="NMH25126.1"/>
    <property type="molecule type" value="Genomic_DNA"/>
</dbReference>
<accession>A0ABX1QSB4</accession>
<evidence type="ECO:0000313" key="2">
    <source>
        <dbReference type="Proteomes" id="UP000767947"/>
    </source>
</evidence>
<evidence type="ECO:0008006" key="3">
    <source>
        <dbReference type="Google" id="ProtNLM"/>
    </source>
</evidence>